<name>A0A3Q7XPY7_CICAR</name>
<dbReference type="PANTHER" id="PTHR11439">
    <property type="entry name" value="GAG-POL-RELATED RETROTRANSPOSON"/>
    <property type="match status" value="1"/>
</dbReference>
<dbReference type="OrthoDB" id="418237at2759"/>
<protein>
    <submittedName>
        <fullName evidence="2">Uncharacterized protein LOC113786242</fullName>
    </submittedName>
</protein>
<organism evidence="1 2">
    <name type="scientific">Cicer arietinum</name>
    <name type="common">Chickpea</name>
    <name type="synonym">Garbanzo</name>
    <dbReference type="NCBI Taxonomy" id="3827"/>
    <lineage>
        <taxon>Eukaryota</taxon>
        <taxon>Viridiplantae</taxon>
        <taxon>Streptophyta</taxon>
        <taxon>Embryophyta</taxon>
        <taxon>Tracheophyta</taxon>
        <taxon>Spermatophyta</taxon>
        <taxon>Magnoliopsida</taxon>
        <taxon>eudicotyledons</taxon>
        <taxon>Gunneridae</taxon>
        <taxon>Pentapetalae</taxon>
        <taxon>rosids</taxon>
        <taxon>fabids</taxon>
        <taxon>Fabales</taxon>
        <taxon>Fabaceae</taxon>
        <taxon>Papilionoideae</taxon>
        <taxon>50 kb inversion clade</taxon>
        <taxon>NPAAA clade</taxon>
        <taxon>Hologalegina</taxon>
        <taxon>IRL clade</taxon>
        <taxon>Cicereae</taxon>
        <taxon>Cicer</taxon>
    </lineage>
</organism>
<evidence type="ECO:0000313" key="1">
    <source>
        <dbReference type="Proteomes" id="UP000087171"/>
    </source>
</evidence>
<keyword evidence="1" id="KW-1185">Reference proteome</keyword>
<dbReference type="STRING" id="3827.A0A3Q7XPY7"/>
<dbReference type="AlphaFoldDB" id="A0A3Q7XPY7"/>
<evidence type="ECO:0000313" key="2">
    <source>
        <dbReference type="RefSeq" id="XP_027189383.1"/>
    </source>
</evidence>
<dbReference type="Proteomes" id="UP000087171">
    <property type="component" value="Chromosome Ca4"/>
</dbReference>
<sequence length="154" mass="17629">MGKLNYFLGLQIKQLTNEIFINQAKYYKELLHRFEMDSSKESATSMSSETYVDKDETDPKESDLRAVKYIMKYLKGTTNIGLWYPKGSICNLVGYANFDYAGCKTDQKITSDTCHILGNALVSWFCKKQTIDVYKFYGSSNSYVTMDFISDASL</sequence>
<accession>A0A3Q7XPY7</accession>
<gene>
    <name evidence="2" type="primary">LOC113786242</name>
</gene>
<reference evidence="1" key="1">
    <citation type="journal article" date="2013" name="Nat. Biotechnol.">
        <title>Draft genome sequence of chickpea (Cicer arietinum) provides a resource for trait improvement.</title>
        <authorList>
            <person name="Varshney R.K."/>
            <person name="Song C."/>
            <person name="Saxena R.K."/>
            <person name="Azam S."/>
            <person name="Yu S."/>
            <person name="Sharpe A.G."/>
            <person name="Cannon S."/>
            <person name="Baek J."/>
            <person name="Rosen B.D."/>
            <person name="Tar'an B."/>
            <person name="Millan T."/>
            <person name="Zhang X."/>
            <person name="Ramsay L.D."/>
            <person name="Iwata A."/>
            <person name="Wang Y."/>
            <person name="Nelson W."/>
            <person name="Farmer A.D."/>
            <person name="Gaur P.M."/>
            <person name="Soderlund C."/>
            <person name="Penmetsa R.V."/>
            <person name="Xu C."/>
            <person name="Bharti A.K."/>
            <person name="He W."/>
            <person name="Winter P."/>
            <person name="Zhao S."/>
            <person name="Hane J.K."/>
            <person name="Carrasquilla-Garcia N."/>
            <person name="Condie J.A."/>
            <person name="Upadhyaya H.D."/>
            <person name="Luo M.C."/>
            <person name="Thudi M."/>
            <person name="Gowda C.L."/>
            <person name="Singh N.P."/>
            <person name="Lichtenzveig J."/>
            <person name="Gali K.K."/>
            <person name="Rubio J."/>
            <person name="Nadarajan N."/>
            <person name="Dolezel J."/>
            <person name="Bansal K.C."/>
            <person name="Xu X."/>
            <person name="Edwards D."/>
            <person name="Zhang G."/>
            <person name="Kahl G."/>
            <person name="Gil J."/>
            <person name="Singh K.B."/>
            <person name="Datta S.K."/>
            <person name="Jackson S.A."/>
            <person name="Wang J."/>
            <person name="Cook D.R."/>
        </authorList>
    </citation>
    <scope>NUCLEOTIDE SEQUENCE [LARGE SCALE GENOMIC DNA]</scope>
    <source>
        <strain evidence="1">cv. CDC Frontier</strain>
    </source>
</reference>
<reference evidence="2" key="2">
    <citation type="submission" date="2025-08" db="UniProtKB">
        <authorList>
            <consortium name="RefSeq"/>
        </authorList>
    </citation>
    <scope>IDENTIFICATION</scope>
    <source>
        <tissue evidence="2">Etiolated seedlings</tissue>
    </source>
</reference>
<proteinExistence type="predicted"/>
<dbReference type="PANTHER" id="PTHR11439:SF483">
    <property type="entry name" value="PEPTIDE SYNTHASE GLIP-LIKE, PUTATIVE (AFU_ORTHOLOGUE AFUA_3G12920)-RELATED"/>
    <property type="match status" value="1"/>
</dbReference>
<dbReference type="RefSeq" id="XP_027189383.1">
    <property type="nucleotide sequence ID" value="XM_027333582.1"/>
</dbReference>